<feature type="compositionally biased region" description="Polar residues" evidence="1">
    <location>
        <begin position="14"/>
        <end position="28"/>
    </location>
</feature>
<proteinExistence type="predicted"/>
<dbReference type="Proteomes" id="UP000045782">
    <property type="component" value="Unassembled WGS sequence"/>
</dbReference>
<name>A0A0U1BX92_9MYCO</name>
<feature type="compositionally biased region" description="Basic and acidic residues" evidence="1">
    <location>
        <begin position="39"/>
        <end position="66"/>
    </location>
</feature>
<evidence type="ECO:0000256" key="1">
    <source>
        <dbReference type="SAM" id="MobiDB-lite"/>
    </source>
</evidence>
<organism evidence="2 3">
    <name type="scientific">Mycobacteroides abscessus</name>
    <dbReference type="NCBI Taxonomy" id="36809"/>
    <lineage>
        <taxon>Bacteria</taxon>
        <taxon>Bacillati</taxon>
        <taxon>Actinomycetota</taxon>
        <taxon>Actinomycetes</taxon>
        <taxon>Mycobacteriales</taxon>
        <taxon>Mycobacteriaceae</taxon>
        <taxon>Mycobacteroides</taxon>
    </lineage>
</organism>
<protein>
    <submittedName>
        <fullName evidence="2">Uncharacterized protein</fullName>
    </submittedName>
</protein>
<dbReference type="AlphaFoldDB" id="A0A0U1BX92"/>
<dbReference type="RefSeq" id="WP_052525686.1">
    <property type="nucleotide sequence ID" value="NZ_CP014951.1"/>
</dbReference>
<reference evidence="2 3" key="1">
    <citation type="submission" date="2015-03" db="EMBL/GenBank/DDBJ databases">
        <authorList>
            <person name="Murphy D."/>
        </authorList>
    </citation>
    <scope>NUCLEOTIDE SEQUENCE [LARGE SCALE GENOMIC DNA]</scope>
    <source>
        <strain evidence="2 3">PAP088</strain>
    </source>
</reference>
<evidence type="ECO:0000313" key="3">
    <source>
        <dbReference type="Proteomes" id="UP000045782"/>
    </source>
</evidence>
<gene>
    <name evidence="2" type="ORF">ERS075579_04798</name>
</gene>
<accession>A0A0U1BX92</accession>
<evidence type="ECO:0000313" key="2">
    <source>
        <dbReference type="EMBL" id="CPV70479.1"/>
    </source>
</evidence>
<dbReference type="EMBL" id="CSWP01000012">
    <property type="protein sequence ID" value="CPV70479.1"/>
    <property type="molecule type" value="Genomic_DNA"/>
</dbReference>
<sequence length="456" mass="48690">MINEQLQAILECGLSTTNDEQPPTSDALAQQDPPLSEFGDSRGESAQDTNEDGHARPTEADRPKDTVQARIQAALTAYPEMAPIAESAGADIRMNPDGTIKVSDAMRAAMRALVPGRDKAPADGPYRSINSWLTADNTVTPVTETSPYFTVSHWHWLAAKSMVRQIPIELGPTFPHLSTSEAQISHDLTAWQALDEHGHLTDEAKQMFDAVTGHAELTVYCTVLLYAQRRAPVEVPAELKPYGVQAAVRDVPRVTFVIGVGKREVVSALINNTTVVFSRRLRRDGASADAAAAVLDLLDPEGQWPAYPLKTPIVLPGAVVDQLHSDSDASKLFDSEPEPDADEKIRAEADAVRERARKAARNVLKAAKTPAGAQAAIAEIAGCTTHALATVTVSTSDVDVSRGGPGALALAFMRGRGIIASYPSGSGMFKRITFKSGNIDGIKNGIDALSNAFRGA</sequence>
<feature type="region of interest" description="Disordered" evidence="1">
    <location>
        <begin position="12"/>
        <end position="66"/>
    </location>
</feature>